<evidence type="ECO:0000256" key="1">
    <source>
        <dbReference type="ARBA" id="ARBA00022670"/>
    </source>
</evidence>
<comment type="cofactor">
    <cofactor evidence="6">
        <name>Zn(2+)</name>
        <dbReference type="ChEBI" id="CHEBI:29105"/>
    </cofactor>
    <text evidence="6">Binds 1 zinc ion.</text>
</comment>
<dbReference type="Pfam" id="PF01432">
    <property type="entry name" value="Peptidase_M3"/>
    <property type="match status" value="1"/>
</dbReference>
<evidence type="ECO:0000313" key="9">
    <source>
        <dbReference type="EMBL" id="MBB5325549.1"/>
    </source>
</evidence>
<dbReference type="GO" id="GO:0006508">
    <property type="term" value="P:proteolysis"/>
    <property type="evidence" value="ECO:0007669"/>
    <property type="project" value="UniProtKB-KW"/>
</dbReference>
<feature type="domain" description="Peptidase M3A/M3B catalytic" evidence="7">
    <location>
        <begin position="210"/>
        <end position="590"/>
    </location>
</feature>
<dbReference type="InterPro" id="IPR045090">
    <property type="entry name" value="Pept_M3A_M3B"/>
</dbReference>
<keyword evidence="3 6" id="KW-0378">Hydrolase</keyword>
<accession>A0A7W8IRY6</accession>
<dbReference type="InterPro" id="IPR004438">
    <property type="entry name" value="Peptidase_M3B"/>
</dbReference>
<evidence type="ECO:0000259" key="8">
    <source>
        <dbReference type="Pfam" id="PF08439"/>
    </source>
</evidence>
<evidence type="ECO:0000256" key="5">
    <source>
        <dbReference type="ARBA" id="ARBA00023049"/>
    </source>
</evidence>
<dbReference type="CDD" id="cd09608">
    <property type="entry name" value="M3B_PepF"/>
    <property type="match status" value="1"/>
</dbReference>
<dbReference type="Gene3D" id="1.10.1370.20">
    <property type="entry name" value="Oligoendopeptidase f, C-terminal domain"/>
    <property type="match status" value="1"/>
</dbReference>
<gene>
    <name evidence="9" type="ORF">HNQ34_002650</name>
</gene>
<dbReference type="RefSeq" id="WP_183255192.1">
    <property type="nucleotide sequence ID" value="NZ_JACHEP010000017.1"/>
</dbReference>
<dbReference type="Pfam" id="PF08439">
    <property type="entry name" value="Peptidase_M3_N"/>
    <property type="match status" value="1"/>
</dbReference>
<feature type="domain" description="Oligopeptidase F N-terminal" evidence="8">
    <location>
        <begin position="120"/>
        <end position="189"/>
    </location>
</feature>
<reference evidence="9 10" key="1">
    <citation type="submission" date="2020-08" db="EMBL/GenBank/DDBJ databases">
        <title>Genomic Encyclopedia of Type Strains, Phase IV (KMG-IV): sequencing the most valuable type-strain genomes for metagenomic binning, comparative biology and taxonomic classification.</title>
        <authorList>
            <person name="Goeker M."/>
        </authorList>
    </citation>
    <scope>NUCLEOTIDE SEQUENCE [LARGE SCALE GENOMIC DNA]</scope>
    <source>
        <strain evidence="9 10">DSM 16325</strain>
    </source>
</reference>
<keyword evidence="4 6" id="KW-0862">Zinc</keyword>
<evidence type="ECO:0000256" key="6">
    <source>
        <dbReference type="RuleBase" id="RU368091"/>
    </source>
</evidence>
<dbReference type="SUPFAM" id="SSF55486">
    <property type="entry name" value="Metalloproteases ('zincins'), catalytic domain"/>
    <property type="match status" value="1"/>
</dbReference>
<name>A0A7W8IRY6_9BACL</name>
<dbReference type="GO" id="GO:0046872">
    <property type="term" value="F:metal ion binding"/>
    <property type="evidence" value="ECO:0007669"/>
    <property type="project" value="UniProtKB-UniRule"/>
</dbReference>
<dbReference type="InterPro" id="IPR001567">
    <property type="entry name" value="Pept_M3A_M3B_dom"/>
</dbReference>
<keyword evidence="10" id="KW-1185">Reference proteome</keyword>
<evidence type="ECO:0000313" key="10">
    <source>
        <dbReference type="Proteomes" id="UP000520011"/>
    </source>
</evidence>
<dbReference type="PANTHER" id="PTHR11804">
    <property type="entry name" value="PROTEASE M3 THIMET OLIGOPEPTIDASE-RELATED"/>
    <property type="match status" value="1"/>
</dbReference>
<dbReference type="Gene3D" id="1.10.287.830">
    <property type="entry name" value="putative peptidase helix hairpin domain like"/>
    <property type="match status" value="1"/>
</dbReference>
<keyword evidence="1 6" id="KW-0645">Protease</keyword>
<dbReference type="AlphaFoldDB" id="A0A7W8IRY6"/>
<dbReference type="GO" id="GO:0004222">
    <property type="term" value="F:metalloendopeptidase activity"/>
    <property type="evidence" value="ECO:0007669"/>
    <property type="project" value="UniProtKB-UniRule"/>
</dbReference>
<dbReference type="Proteomes" id="UP000520011">
    <property type="component" value="Unassembled WGS sequence"/>
</dbReference>
<dbReference type="GO" id="GO:0006518">
    <property type="term" value="P:peptide metabolic process"/>
    <property type="evidence" value="ECO:0007669"/>
    <property type="project" value="TreeGrafter"/>
</dbReference>
<dbReference type="EC" id="3.4.24.-" evidence="6"/>
<protein>
    <recommendedName>
        <fullName evidence="6">Oligopeptidase F</fullName>
        <ecNumber evidence="6">3.4.24.-</ecNumber>
    </recommendedName>
</protein>
<dbReference type="NCBIfam" id="TIGR00181">
    <property type="entry name" value="pepF"/>
    <property type="match status" value="1"/>
</dbReference>
<organism evidence="9 10">
    <name type="scientific">Anoxybacteroides tepidamans</name>
    <dbReference type="NCBI Taxonomy" id="265948"/>
    <lineage>
        <taxon>Bacteria</taxon>
        <taxon>Bacillati</taxon>
        <taxon>Bacillota</taxon>
        <taxon>Bacilli</taxon>
        <taxon>Bacillales</taxon>
        <taxon>Anoxybacillaceae</taxon>
        <taxon>Anoxybacteroides</taxon>
    </lineage>
</organism>
<comment type="similarity">
    <text evidence="6">Belongs to the peptidase M3B family.</text>
</comment>
<evidence type="ECO:0000256" key="3">
    <source>
        <dbReference type="ARBA" id="ARBA00022801"/>
    </source>
</evidence>
<dbReference type="InterPro" id="IPR013647">
    <property type="entry name" value="OligopepF_N_dom"/>
</dbReference>
<keyword evidence="5 6" id="KW-0482">Metalloprotease</keyword>
<proteinExistence type="inferred from homology"/>
<dbReference type="PANTHER" id="PTHR11804:SF84">
    <property type="entry name" value="SACCHAROLYSIN"/>
    <property type="match status" value="1"/>
</dbReference>
<evidence type="ECO:0000259" key="7">
    <source>
        <dbReference type="Pfam" id="PF01432"/>
    </source>
</evidence>
<sequence>MTEKKTVKSLPKRSEIPVEETWRLEDIFSTDEAWEQEFQEVKNMIPKLSDYQGRLGESADVLYEVLQFQDELSMRLEKLYTYAHMRYDQDTTNSFYQGLNDRIAGLYSEASSAMAFIVPEILAIDETKVKSFLEEKKELKLYEHALDEINRQRPHVLSTQEEALLAQAAEVMSASSNTFGMLNNADLKFPTIIDENGDEVEVTHGRYIRFLESEDRRVRHDAFKAVYETYGKYKNTFASTLSGAVKKDNFFARVRRYQSARHAALSNNNIPESVYDNLVETINKHLDLLHRYVRLRKKALGVDELHMYDLYTPLVKDVKMEITYEEAKQYLLKGLAPLGDEYISIVKEGLENRWVDVRENVGKRSGAYSSGAYGTNPYILMNWQDNVNNLFTLAHEFGHSVHSYYTRKTQPYPYGNYSIFVAEVASTCNEALLNDYLLKTIDDEKKRLYLLNHYLEGFRGTVFRQTMFAEFEHMIHLKAQEGEALTAESLTSMYYDLNKKYFGSDIVVDEEIGLEWARIPHFYYNYYVYQYATGFSAATALSKQILEEGEPAVKRYIEFLKAGSSDYPIEVLKKAGVDMTTAKPIEEACEVFAQKLEEMEQLLS</sequence>
<dbReference type="InterPro" id="IPR042088">
    <property type="entry name" value="OligoPept_F_C"/>
</dbReference>
<comment type="function">
    <text evidence="6">Has oligopeptidase activity and degrades a variety of small bioactive peptides.</text>
</comment>
<dbReference type="EMBL" id="JACHEP010000017">
    <property type="protein sequence ID" value="MBB5325549.1"/>
    <property type="molecule type" value="Genomic_DNA"/>
</dbReference>
<evidence type="ECO:0000256" key="4">
    <source>
        <dbReference type="ARBA" id="ARBA00022833"/>
    </source>
</evidence>
<evidence type="ECO:0000256" key="2">
    <source>
        <dbReference type="ARBA" id="ARBA00022723"/>
    </source>
</evidence>
<keyword evidence="2 6" id="KW-0479">Metal-binding</keyword>
<comment type="caution">
    <text evidence="9">The sequence shown here is derived from an EMBL/GenBank/DDBJ whole genome shotgun (WGS) entry which is preliminary data.</text>
</comment>
<dbReference type="Gene3D" id="1.20.140.70">
    <property type="entry name" value="Oligopeptidase f, N-terminal domain"/>
    <property type="match status" value="1"/>
</dbReference>